<organism evidence="11 12">
    <name type="scientific">Papillibacter cinnamivorans DSM 12816</name>
    <dbReference type="NCBI Taxonomy" id="1122930"/>
    <lineage>
        <taxon>Bacteria</taxon>
        <taxon>Bacillati</taxon>
        <taxon>Bacillota</taxon>
        <taxon>Clostridia</taxon>
        <taxon>Eubacteriales</taxon>
        <taxon>Oscillospiraceae</taxon>
        <taxon>Papillibacter</taxon>
    </lineage>
</organism>
<gene>
    <name evidence="11" type="ORF">SAMN02745168_2272</name>
</gene>
<dbReference type="GO" id="GO:0015920">
    <property type="term" value="P:lipopolysaccharide transport"/>
    <property type="evidence" value="ECO:0007669"/>
    <property type="project" value="TreeGrafter"/>
</dbReference>
<feature type="transmembrane region" description="Helical" evidence="9">
    <location>
        <begin position="188"/>
        <end position="208"/>
    </location>
</feature>
<dbReference type="PANTHER" id="PTHR30413">
    <property type="entry name" value="INNER MEMBRANE TRANSPORT PERMEASE"/>
    <property type="match status" value="1"/>
</dbReference>
<keyword evidence="12" id="KW-1185">Reference proteome</keyword>
<sequence>MDKRKLKQGFAYFLLLYFALAIGFYFIGGEQLQFSSSDAVSQSPEAVSSVGELTQGTAVTESFTLSSDTLDKISLLFGTYGRDNTGSLLVRILDSEENVLFRQSIDVSKLSDNGLFDIRPDSPLISEKGKRLALEITSADGASGNAVTVLTGAPSDLGDTVLTVNGQTQPLVLCLTVYGSSRLLIGRFYFVFAAAVGLLLLLLFADALKKQKSGKSSLILNAVSAVVRYRFLLSQLVIRDFKAKYKRSVLGVVWSLLNPLITMMVQYVIFSRLFRSDIDNFPVYLLTGIVFFNFFSEATTMSLVSITSNASLITKVYVPKYIFPVSRALSSSINLLISMIPLLLVSIIMRTPITPAILLLPFGILCMIAFCTGLALMLSAFMVFFRDTQFLWNIMIMLWMYATPIFYPVSIIPDRFMVFYKLNPLYHFIRFNRIVILQGVSPEPRAYLYCLVFALGSLTVGTLIFKKVQDWFVINL</sequence>
<dbReference type="STRING" id="1122930.SAMN02745168_2272"/>
<comment type="subcellular location">
    <subcellularLocation>
        <location evidence="1">Cell inner membrane</location>
        <topology evidence="1">Multi-pass membrane protein</topology>
    </subcellularLocation>
    <subcellularLocation>
        <location evidence="9">Cell membrane</location>
        <topology evidence="9">Multi-pass membrane protein</topology>
    </subcellularLocation>
</comment>
<dbReference type="PANTHER" id="PTHR30413:SF8">
    <property type="entry name" value="TRANSPORT PERMEASE PROTEIN"/>
    <property type="match status" value="1"/>
</dbReference>
<evidence type="ECO:0000256" key="5">
    <source>
        <dbReference type="ARBA" id="ARBA00022519"/>
    </source>
</evidence>
<evidence type="ECO:0000256" key="2">
    <source>
        <dbReference type="ARBA" id="ARBA00007783"/>
    </source>
</evidence>
<evidence type="ECO:0000256" key="8">
    <source>
        <dbReference type="ARBA" id="ARBA00023136"/>
    </source>
</evidence>
<dbReference type="GO" id="GO:0140359">
    <property type="term" value="F:ABC-type transporter activity"/>
    <property type="evidence" value="ECO:0007669"/>
    <property type="project" value="InterPro"/>
</dbReference>
<dbReference type="OrthoDB" id="9786910at2"/>
<evidence type="ECO:0000256" key="1">
    <source>
        <dbReference type="ARBA" id="ARBA00004429"/>
    </source>
</evidence>
<keyword evidence="5" id="KW-0997">Cell inner membrane</keyword>
<dbReference type="Proteomes" id="UP000192790">
    <property type="component" value="Unassembled WGS sequence"/>
</dbReference>
<dbReference type="GO" id="GO:0005886">
    <property type="term" value="C:plasma membrane"/>
    <property type="evidence" value="ECO:0007669"/>
    <property type="project" value="UniProtKB-SubCell"/>
</dbReference>
<dbReference type="AlphaFoldDB" id="A0A1W2BKG9"/>
<keyword evidence="7 9" id="KW-1133">Transmembrane helix</keyword>
<feature type="transmembrane region" description="Helical" evidence="9">
    <location>
        <begin position="328"/>
        <end position="349"/>
    </location>
</feature>
<feature type="transmembrane region" description="Helical" evidence="9">
    <location>
        <begin position="9"/>
        <end position="27"/>
    </location>
</feature>
<evidence type="ECO:0000313" key="11">
    <source>
        <dbReference type="EMBL" id="SMC73455.1"/>
    </source>
</evidence>
<feature type="transmembrane region" description="Helical" evidence="9">
    <location>
        <begin position="281"/>
        <end position="307"/>
    </location>
</feature>
<evidence type="ECO:0000256" key="3">
    <source>
        <dbReference type="ARBA" id="ARBA00022448"/>
    </source>
</evidence>
<evidence type="ECO:0000256" key="9">
    <source>
        <dbReference type="RuleBase" id="RU361157"/>
    </source>
</evidence>
<protein>
    <recommendedName>
        <fullName evidence="9">Transport permease protein</fullName>
    </recommendedName>
</protein>
<evidence type="ECO:0000313" key="12">
    <source>
        <dbReference type="Proteomes" id="UP000192790"/>
    </source>
</evidence>
<proteinExistence type="inferred from homology"/>
<feature type="domain" description="ABC transmembrane type-2" evidence="10">
    <location>
        <begin position="250"/>
        <end position="468"/>
    </location>
</feature>
<keyword evidence="8 9" id="KW-0472">Membrane</keyword>
<keyword evidence="3 9" id="KW-0813">Transport</keyword>
<feature type="transmembrane region" description="Helical" evidence="9">
    <location>
        <begin position="249"/>
        <end position="269"/>
    </location>
</feature>
<feature type="transmembrane region" description="Helical" evidence="9">
    <location>
        <begin position="446"/>
        <end position="465"/>
    </location>
</feature>
<dbReference type="Pfam" id="PF01061">
    <property type="entry name" value="ABC2_membrane"/>
    <property type="match status" value="1"/>
</dbReference>
<dbReference type="InterPro" id="IPR013525">
    <property type="entry name" value="ABC2_TM"/>
</dbReference>
<evidence type="ECO:0000256" key="4">
    <source>
        <dbReference type="ARBA" id="ARBA00022475"/>
    </source>
</evidence>
<evidence type="ECO:0000256" key="6">
    <source>
        <dbReference type="ARBA" id="ARBA00022692"/>
    </source>
</evidence>
<dbReference type="EMBL" id="FWXW01000005">
    <property type="protein sequence ID" value="SMC73455.1"/>
    <property type="molecule type" value="Genomic_DNA"/>
</dbReference>
<dbReference type="InterPro" id="IPR047817">
    <property type="entry name" value="ABC2_TM_bact-type"/>
</dbReference>
<keyword evidence="4 9" id="KW-1003">Cell membrane</keyword>
<comment type="similarity">
    <text evidence="2 9">Belongs to the ABC-2 integral membrane protein family.</text>
</comment>
<reference evidence="11 12" key="1">
    <citation type="submission" date="2017-04" db="EMBL/GenBank/DDBJ databases">
        <authorList>
            <person name="Afonso C.L."/>
            <person name="Miller P.J."/>
            <person name="Scott M.A."/>
            <person name="Spackman E."/>
            <person name="Goraichik I."/>
            <person name="Dimitrov K.M."/>
            <person name="Suarez D.L."/>
            <person name="Swayne D.E."/>
        </authorList>
    </citation>
    <scope>NUCLEOTIDE SEQUENCE [LARGE SCALE GENOMIC DNA]</scope>
    <source>
        <strain evidence="11 12">DSM 12816</strain>
    </source>
</reference>
<name>A0A1W2BKG9_9FIRM</name>
<evidence type="ECO:0000259" key="10">
    <source>
        <dbReference type="PROSITE" id="PS51012"/>
    </source>
</evidence>
<accession>A0A1W2BKG9</accession>
<dbReference type="PROSITE" id="PS51012">
    <property type="entry name" value="ABC_TM2"/>
    <property type="match status" value="1"/>
</dbReference>
<feature type="transmembrane region" description="Helical" evidence="9">
    <location>
        <begin position="390"/>
        <end position="412"/>
    </location>
</feature>
<evidence type="ECO:0000256" key="7">
    <source>
        <dbReference type="ARBA" id="ARBA00022989"/>
    </source>
</evidence>
<feature type="transmembrane region" description="Helical" evidence="9">
    <location>
        <begin position="355"/>
        <end position="378"/>
    </location>
</feature>
<dbReference type="RefSeq" id="WP_084234937.1">
    <property type="nucleotide sequence ID" value="NZ_FWXW01000005.1"/>
</dbReference>
<keyword evidence="6 9" id="KW-0812">Transmembrane</keyword>